<keyword evidence="9" id="KW-1185">Reference proteome</keyword>
<dbReference type="PANTHER" id="PTHR43864:SF1">
    <property type="entry name" value="XANTHINE PHOSPHORIBOSYLTRANSFERASE"/>
    <property type="match status" value="1"/>
</dbReference>
<keyword evidence="3 5" id="KW-0808">Transferase</keyword>
<dbReference type="Proteomes" id="UP000634529">
    <property type="component" value="Unassembled WGS sequence"/>
</dbReference>
<feature type="binding site" evidence="5">
    <location>
        <position position="27"/>
    </location>
    <ligand>
        <name>xanthine</name>
        <dbReference type="ChEBI" id="CHEBI:17712"/>
    </ligand>
</feature>
<evidence type="ECO:0000256" key="6">
    <source>
        <dbReference type="NCBIfam" id="TIGR01744"/>
    </source>
</evidence>
<dbReference type="PANTHER" id="PTHR43864">
    <property type="entry name" value="HYPOXANTHINE/GUANINE PHOSPHORIBOSYLTRANSFERASE"/>
    <property type="match status" value="1"/>
</dbReference>
<dbReference type="Gene3D" id="3.40.50.2020">
    <property type="match status" value="1"/>
</dbReference>
<name>A0ABR9B0W0_9BACL</name>
<comment type="pathway">
    <text evidence="5">Purine metabolism; XMP biosynthesis via salvage pathway; XMP from xanthine: step 1/1.</text>
</comment>
<feature type="binding site" evidence="5">
    <location>
        <begin position="128"/>
        <end position="132"/>
    </location>
    <ligand>
        <name>5-phospho-alpha-D-ribose 1-diphosphate</name>
        <dbReference type="ChEBI" id="CHEBI:58017"/>
    </ligand>
</feature>
<dbReference type="InterPro" id="IPR000836">
    <property type="entry name" value="PRTase_dom"/>
</dbReference>
<comment type="caution">
    <text evidence="8">The sequence shown here is derived from an EMBL/GenBank/DDBJ whole genome shotgun (WGS) entry which is preliminary data.</text>
</comment>
<dbReference type="InterPro" id="IPR010079">
    <property type="entry name" value="Xanthine_PRibTrfase"/>
</dbReference>
<evidence type="ECO:0000256" key="2">
    <source>
        <dbReference type="ARBA" id="ARBA00022676"/>
    </source>
</evidence>
<feature type="domain" description="Phosphoribosyltransferase" evidence="7">
    <location>
        <begin position="35"/>
        <end position="158"/>
    </location>
</feature>
<feature type="binding site" evidence="5">
    <location>
        <position position="156"/>
    </location>
    <ligand>
        <name>xanthine</name>
        <dbReference type="ChEBI" id="CHEBI:17712"/>
    </ligand>
</feature>
<feature type="binding site" evidence="5">
    <location>
        <position position="20"/>
    </location>
    <ligand>
        <name>xanthine</name>
        <dbReference type="ChEBI" id="CHEBI:17712"/>
    </ligand>
</feature>
<dbReference type="HAMAP" id="MF_01184">
    <property type="entry name" value="XPRTase"/>
    <property type="match status" value="1"/>
</dbReference>
<reference evidence="8 9" key="1">
    <citation type="submission" date="2020-09" db="EMBL/GenBank/DDBJ databases">
        <title>Paenibacillus sp. CAU 1523 isolated from sand of Haeundae Beach.</title>
        <authorList>
            <person name="Kim W."/>
        </authorList>
    </citation>
    <scope>NUCLEOTIDE SEQUENCE [LARGE SCALE GENOMIC DNA]</scope>
    <source>
        <strain evidence="8 9">CAU 1523</strain>
    </source>
</reference>
<comment type="subunit">
    <text evidence="5">Homodimer.</text>
</comment>
<comment type="catalytic activity">
    <reaction evidence="5">
        <text>XMP + diphosphate = xanthine + 5-phospho-alpha-D-ribose 1-diphosphate</text>
        <dbReference type="Rhea" id="RHEA:10800"/>
        <dbReference type="ChEBI" id="CHEBI:17712"/>
        <dbReference type="ChEBI" id="CHEBI:33019"/>
        <dbReference type="ChEBI" id="CHEBI:57464"/>
        <dbReference type="ChEBI" id="CHEBI:58017"/>
        <dbReference type="EC" id="2.4.2.22"/>
    </reaction>
</comment>
<dbReference type="EMBL" id="JACYTN010000017">
    <property type="protein sequence ID" value="MBD8499995.1"/>
    <property type="molecule type" value="Genomic_DNA"/>
</dbReference>
<comment type="subcellular location">
    <subcellularLocation>
        <location evidence="5">Cytoplasm</location>
    </subcellularLocation>
</comment>
<keyword evidence="2 5" id="KW-0328">Glycosyltransferase</keyword>
<sequence>MNLLKDKIISEGIVLSDTVLKVDSFLNHQMDPQLMKAMGEEFAHRFAEDKITKVLTIESSGIAPALMAALTLNVPLVFARKQKSLTLREDLIVERVHSFTKQVTNDVTVSRKYLSPNDTVLIIDDFLAVGEAAQGLARITEQVGAKVAGIGIVIEKSFQTGRQTLIEAGYRVESLARIASLHDGSVQFIEE</sequence>
<dbReference type="RefSeq" id="WP_192026314.1">
    <property type="nucleotide sequence ID" value="NZ_JACYTN010000017.1"/>
</dbReference>
<dbReference type="NCBIfam" id="TIGR01744">
    <property type="entry name" value="XPRTase"/>
    <property type="match status" value="1"/>
</dbReference>
<evidence type="ECO:0000256" key="5">
    <source>
        <dbReference type="HAMAP-Rule" id="MF_01184"/>
    </source>
</evidence>
<comment type="similarity">
    <text evidence="5">Belongs to the purine/pyrimidine phosphoribosyltransferase family. Xpt subfamily.</text>
</comment>
<organism evidence="8 9">
    <name type="scientific">Paenibacillus arenosi</name>
    <dbReference type="NCBI Taxonomy" id="2774142"/>
    <lineage>
        <taxon>Bacteria</taxon>
        <taxon>Bacillati</taxon>
        <taxon>Bacillota</taxon>
        <taxon>Bacilli</taxon>
        <taxon>Bacillales</taxon>
        <taxon>Paenibacillaceae</taxon>
        <taxon>Paenibacillus</taxon>
    </lineage>
</organism>
<evidence type="ECO:0000313" key="9">
    <source>
        <dbReference type="Proteomes" id="UP000634529"/>
    </source>
</evidence>
<dbReference type="Pfam" id="PF00156">
    <property type="entry name" value="Pribosyltran"/>
    <property type="match status" value="1"/>
</dbReference>
<keyword evidence="4 5" id="KW-0660">Purine salvage</keyword>
<dbReference type="CDD" id="cd06223">
    <property type="entry name" value="PRTases_typeI"/>
    <property type="match status" value="1"/>
</dbReference>
<evidence type="ECO:0000256" key="3">
    <source>
        <dbReference type="ARBA" id="ARBA00022679"/>
    </source>
</evidence>
<dbReference type="InterPro" id="IPR029057">
    <property type="entry name" value="PRTase-like"/>
</dbReference>
<dbReference type="InterPro" id="IPR050118">
    <property type="entry name" value="Pur/Pyrimidine_PRTase"/>
</dbReference>
<keyword evidence="1 5" id="KW-0963">Cytoplasm</keyword>
<evidence type="ECO:0000259" key="7">
    <source>
        <dbReference type="Pfam" id="PF00156"/>
    </source>
</evidence>
<evidence type="ECO:0000313" key="8">
    <source>
        <dbReference type="EMBL" id="MBD8499995.1"/>
    </source>
</evidence>
<dbReference type="SUPFAM" id="SSF53271">
    <property type="entry name" value="PRTase-like"/>
    <property type="match status" value="1"/>
</dbReference>
<dbReference type="EC" id="2.4.2.22" evidence="5 6"/>
<accession>A0ABR9B0W0</accession>
<comment type="function">
    <text evidence="5">Converts the preformed base xanthine, a product of nucleic acid breakdown, to xanthosine 5'-monophosphate (XMP), so it can be reused for RNA or DNA synthesis.</text>
</comment>
<dbReference type="GO" id="GO:0000310">
    <property type="term" value="F:xanthine phosphoribosyltransferase activity"/>
    <property type="evidence" value="ECO:0007669"/>
    <property type="project" value="UniProtKB-EC"/>
</dbReference>
<protein>
    <recommendedName>
        <fullName evidence="5 6">Xanthine phosphoribosyltransferase</fullName>
        <shortName evidence="5">XPRTase</shortName>
        <ecNumber evidence="5 6">2.4.2.22</ecNumber>
    </recommendedName>
</protein>
<dbReference type="NCBIfam" id="NF006671">
    <property type="entry name" value="PRK09219.1"/>
    <property type="match status" value="1"/>
</dbReference>
<gene>
    <name evidence="5" type="primary">xpt</name>
    <name evidence="8" type="ORF">IFO66_17020</name>
</gene>
<evidence type="ECO:0000256" key="4">
    <source>
        <dbReference type="ARBA" id="ARBA00022726"/>
    </source>
</evidence>
<evidence type="ECO:0000256" key="1">
    <source>
        <dbReference type="ARBA" id="ARBA00022490"/>
    </source>
</evidence>
<proteinExistence type="inferred from homology"/>